<dbReference type="GO" id="GO:0042383">
    <property type="term" value="C:sarcolemma"/>
    <property type="evidence" value="ECO:0007669"/>
    <property type="project" value="TreeGrafter"/>
</dbReference>
<keyword evidence="4 6" id="KW-0472">Membrane</keyword>
<feature type="transmembrane region" description="Helical" evidence="6">
    <location>
        <begin position="1029"/>
        <end position="1050"/>
    </location>
</feature>
<protein>
    <submittedName>
        <fullName evidence="8">Ryanodine receptor 1</fullName>
    </submittedName>
</protein>
<feature type="compositionally biased region" description="Acidic residues" evidence="5">
    <location>
        <begin position="522"/>
        <end position="532"/>
    </location>
</feature>
<dbReference type="GO" id="GO:0014808">
    <property type="term" value="P:release of sequestered calcium ion into cytosol by sarcoplasmic reticulum"/>
    <property type="evidence" value="ECO:0007669"/>
    <property type="project" value="TreeGrafter"/>
</dbReference>
<proteinExistence type="predicted"/>
<keyword evidence="2 6" id="KW-0812">Transmembrane</keyword>
<evidence type="ECO:0000256" key="3">
    <source>
        <dbReference type="ARBA" id="ARBA00022989"/>
    </source>
</evidence>
<dbReference type="InterPro" id="IPR005821">
    <property type="entry name" value="Ion_trans_dom"/>
</dbReference>
<dbReference type="PROSITE" id="PS50003">
    <property type="entry name" value="PH_DOMAIN"/>
    <property type="match status" value="1"/>
</dbReference>
<dbReference type="FunFam" id="1.10.287.70:FF:000017">
    <property type="entry name" value="ryanodine receptor isoform X2"/>
    <property type="match status" value="1"/>
</dbReference>
<dbReference type="Pfam" id="PF00520">
    <property type="entry name" value="Ion_trans"/>
    <property type="match status" value="1"/>
</dbReference>
<dbReference type="InterPro" id="IPR013662">
    <property type="entry name" value="RIH_assoc-dom"/>
</dbReference>
<feature type="transmembrane region" description="Helical" evidence="6">
    <location>
        <begin position="1167"/>
        <end position="1190"/>
    </location>
</feature>
<feature type="transmembrane region" description="Helical" evidence="6">
    <location>
        <begin position="891"/>
        <end position="912"/>
    </location>
</feature>
<feature type="compositionally biased region" description="Low complexity" evidence="5">
    <location>
        <begin position="1424"/>
        <end position="1434"/>
    </location>
</feature>
<evidence type="ECO:0000313" key="9">
    <source>
        <dbReference type="Proteomes" id="UP000646548"/>
    </source>
</evidence>
<evidence type="ECO:0000256" key="2">
    <source>
        <dbReference type="ARBA" id="ARBA00022692"/>
    </source>
</evidence>
<dbReference type="CDD" id="cd00821">
    <property type="entry name" value="PH"/>
    <property type="match status" value="1"/>
</dbReference>
<feature type="compositionally biased region" description="Acidic residues" evidence="5">
    <location>
        <begin position="496"/>
        <end position="513"/>
    </location>
</feature>
<feature type="compositionally biased region" description="Basic and acidic residues" evidence="5">
    <location>
        <begin position="735"/>
        <end position="761"/>
    </location>
</feature>
<dbReference type="Gene3D" id="2.30.29.30">
    <property type="entry name" value="Pleckstrin-homology domain (PH domain)/Phosphotyrosine-binding domain (PTB)"/>
    <property type="match status" value="1"/>
</dbReference>
<dbReference type="Proteomes" id="UP000646548">
    <property type="component" value="Unassembled WGS sequence"/>
</dbReference>
<keyword evidence="3 6" id="KW-1133">Transmembrane helix</keyword>
<evidence type="ECO:0000259" key="7">
    <source>
        <dbReference type="PROSITE" id="PS50003"/>
    </source>
</evidence>
<evidence type="ECO:0000256" key="5">
    <source>
        <dbReference type="SAM" id="MobiDB-lite"/>
    </source>
</evidence>
<dbReference type="InterPro" id="IPR011992">
    <property type="entry name" value="EF-hand-dom_pair"/>
</dbReference>
<dbReference type="InterPro" id="IPR015925">
    <property type="entry name" value="Ryanodine_IP3_receptor"/>
</dbReference>
<sequence>MEKQRLLYQQSRLHNRGAAEMVLQMISACKGETGPMVSTTLKLGISILNGGNSEVQRKMLEYLKDKKDVGFFLSIQALMQTCCVLDLNAFERQNKAEGLGMVSEEGTNLNLDRDEKVMADDEFTCDLFRFLQLLCEGHNNDFQNYLRTQTGSTTTINVIICTVDYLLRLQESISDFYWYYSGKDIIDDPGKKNFSKAMTVAKQIFNSLTEYIQGPCTGNQQSLAHSRLWDAIVGFLHVFAHMMMKLAQDSSQIGLLKELLDLQKDMVVMLLSLLEGNIVNGTIARQMVDMLVESSSNVEMILKFFDMFLKLKDIVASDAFRDYVTDPRGLISKKDFQKAMDSQKQYSPSEIQFLLSCSEADENDMINYEEFASRFQEPAKDIGFNIAVLLTNLSEHVPHDTRLQNFLGQAESVLNYFRPFLGRIEIMGASRKIERIYFEISEVNRRQWEMPQVRESKRQFIFDVVNEGGESEKMEMFVNFCEDTIFEMNIASQISEQEEEGKGEEDDEGDEGGGEGGPGGGGEEDSNGEEGQPESSSAFVDFINSMLSFLSIFTFRNLRRQYRRIRKMTFKEIIVAVSIFFWTILMSILHFIYNVCKGFFMIIWQALFGGGLVEGAKNITVTEILASMPDPTQDDVHGDGPGELRTGEEQDTGGVSDPGEPGSGEEEEEDTQENEGGRMPGMDAPGGLGDMGVETPVEPPTPEGTPITKRKMGPEETDATQKPAEPPPPEEVPPEPEKADVETGEKPEKESPSSEMEEPKKTPKSAAKKEKKLKREVGFQIWTELETQRNKFMNYLSRNFYNLRFLALFLAFALNFILLFYKVSEIPPEGEELEGSGFSEGSGLFGGSGLFEGSGEEAEGSGMSEGGDEEEEDVPVYYYLEESTGYMQPTLAFLAILHTVISFICIIGYNCLKIPLVIFKREKELARKLEFDGLYITEQPEDDDIKGQWDRLVLNTPSFPNNYWDKFVKRKVLDKYGDIYGRERIAELLGVDLASLDVSQQHEKKQEEPDNSVFAWVISIDIKYQIWKFGVVFTDGTFLYLCWYLVMSLLGHYNNFFFACHLLDIAMGVKTLRTILSSVTHNGKQLMMTVGLLAVVVYLYTVVAFNFFRKFYNKSEDEDEPDMKCDDMMTCYLFHMYVGVRAGGGIGDEIEDPAGDEYELYRVVFDITFFFFVIVILLAIIQGLIIDAFGELRDQQEQVKEDMETKCFICGIGSDYFDTTPHGFETHTFDEHNLANYLFFLMYLINKDETEHTGQHSSIGVQTCISTNMNISGIHSGTLRMYGGFIFKQWKKLFLHLTAEGRLLLCHDALSLPHQMIHLQSSCEAIVQGKDILDLPKLPSGASRDCCFALILPQNKYLLLLAETPSDCCQWLNVLKKVKQTLSSPLSMCKRHQQRPPAIALHDLVSEQLLEKDPPTPPVSDTESSSPGPTSSSPHNKGRNFPSAKSCRGRTQSVGCLRHGTSSNAQAMRAIYLLMGGAAASSAMGYLGACSSTNLEVKADMPLNADFSGSGAAGAYHFGGPVMESPHFNSFDFEVADSDFDAFDCGGFTF</sequence>
<feature type="transmembrane region" description="Helical" evidence="6">
    <location>
        <begin position="801"/>
        <end position="821"/>
    </location>
</feature>
<feature type="region of interest" description="Disordered" evidence="5">
    <location>
        <begin position="1410"/>
        <end position="1448"/>
    </location>
</feature>
<dbReference type="Pfam" id="PF00169">
    <property type="entry name" value="PH"/>
    <property type="match status" value="1"/>
</dbReference>
<name>A0A834CJ80_ORYME</name>
<dbReference type="GO" id="GO:0030018">
    <property type="term" value="C:Z disc"/>
    <property type="evidence" value="ECO:0007669"/>
    <property type="project" value="TreeGrafter"/>
</dbReference>
<reference evidence="8" key="1">
    <citation type="journal article" name="BMC Genomics">
        <title>Long-read sequencing and de novo genome assembly of marine medaka (Oryzias melastigma).</title>
        <authorList>
            <person name="Liang P."/>
            <person name="Saqib H.S.A."/>
            <person name="Ni X."/>
            <person name="Shen Y."/>
        </authorList>
    </citation>
    <scope>NUCLEOTIDE SEQUENCE</scope>
    <source>
        <strain evidence="8">Bigg-433</strain>
    </source>
</reference>
<organism evidence="8 9">
    <name type="scientific">Oryzias melastigma</name>
    <name type="common">Marine medaka</name>
    <dbReference type="NCBI Taxonomy" id="30732"/>
    <lineage>
        <taxon>Eukaryota</taxon>
        <taxon>Metazoa</taxon>
        <taxon>Chordata</taxon>
        <taxon>Craniata</taxon>
        <taxon>Vertebrata</taxon>
        <taxon>Euteleostomi</taxon>
        <taxon>Actinopterygii</taxon>
        <taxon>Neopterygii</taxon>
        <taxon>Teleostei</taxon>
        <taxon>Neoteleostei</taxon>
        <taxon>Acanthomorphata</taxon>
        <taxon>Ovalentaria</taxon>
        <taxon>Atherinomorphae</taxon>
        <taxon>Beloniformes</taxon>
        <taxon>Adrianichthyidae</taxon>
        <taxon>Oryziinae</taxon>
        <taxon>Oryzias</taxon>
    </lineage>
</organism>
<feature type="region of interest" description="Disordered" evidence="5">
    <location>
        <begin position="495"/>
        <end position="535"/>
    </location>
</feature>
<dbReference type="EMBL" id="WKFB01000269">
    <property type="protein sequence ID" value="KAF6728934.1"/>
    <property type="molecule type" value="Genomic_DNA"/>
</dbReference>
<feature type="compositionally biased region" description="Basic and acidic residues" evidence="5">
    <location>
        <begin position="634"/>
        <end position="648"/>
    </location>
</feature>
<dbReference type="Gene3D" id="1.10.238.10">
    <property type="entry name" value="EF-hand"/>
    <property type="match status" value="1"/>
</dbReference>
<dbReference type="GO" id="GO:0033017">
    <property type="term" value="C:sarcoplasmic reticulum membrane"/>
    <property type="evidence" value="ECO:0007669"/>
    <property type="project" value="TreeGrafter"/>
</dbReference>
<dbReference type="InterPro" id="IPR011993">
    <property type="entry name" value="PH-like_dom_sf"/>
</dbReference>
<dbReference type="GO" id="GO:0005790">
    <property type="term" value="C:smooth endoplasmic reticulum"/>
    <property type="evidence" value="ECO:0007669"/>
    <property type="project" value="TreeGrafter"/>
</dbReference>
<dbReference type="GO" id="GO:0034704">
    <property type="term" value="C:calcium channel complex"/>
    <property type="evidence" value="ECO:0007669"/>
    <property type="project" value="TreeGrafter"/>
</dbReference>
<accession>A0A834CJ80</accession>
<dbReference type="SUPFAM" id="SSF47473">
    <property type="entry name" value="EF-hand"/>
    <property type="match status" value="1"/>
</dbReference>
<feature type="transmembrane region" description="Helical" evidence="6">
    <location>
        <begin position="1088"/>
        <end position="1108"/>
    </location>
</feature>
<evidence type="ECO:0000256" key="4">
    <source>
        <dbReference type="ARBA" id="ARBA00023136"/>
    </source>
</evidence>
<dbReference type="InterPro" id="IPR001849">
    <property type="entry name" value="PH_domain"/>
</dbReference>
<dbReference type="Gene3D" id="1.10.287.70">
    <property type="match status" value="1"/>
</dbReference>
<dbReference type="Pfam" id="PF08454">
    <property type="entry name" value="RIH_assoc"/>
    <property type="match status" value="1"/>
</dbReference>
<evidence type="ECO:0000313" key="8">
    <source>
        <dbReference type="EMBL" id="KAF6728934.1"/>
    </source>
</evidence>
<dbReference type="GO" id="GO:0005219">
    <property type="term" value="F:ryanodine-sensitive calcium-release channel activity"/>
    <property type="evidence" value="ECO:0007669"/>
    <property type="project" value="InterPro"/>
</dbReference>
<dbReference type="Pfam" id="PF06459">
    <property type="entry name" value="RR_TM4-6"/>
    <property type="match status" value="1"/>
</dbReference>
<evidence type="ECO:0000256" key="1">
    <source>
        <dbReference type="ARBA" id="ARBA00004141"/>
    </source>
</evidence>
<feature type="region of interest" description="Disordered" evidence="5">
    <location>
        <begin position="628"/>
        <end position="771"/>
    </location>
</feature>
<dbReference type="GO" id="GO:0006941">
    <property type="term" value="P:striated muscle contraction"/>
    <property type="evidence" value="ECO:0007669"/>
    <property type="project" value="TreeGrafter"/>
</dbReference>
<gene>
    <name evidence="8" type="ORF">FQA47_000485</name>
</gene>
<dbReference type="FunFam" id="1.10.238.10:FF:000040">
    <property type="entry name" value="Ryanodine receptor 2"/>
    <property type="match status" value="1"/>
</dbReference>
<feature type="compositionally biased region" description="Acidic residues" evidence="5">
    <location>
        <begin position="663"/>
        <end position="673"/>
    </location>
</feature>
<evidence type="ECO:0000256" key="6">
    <source>
        <dbReference type="SAM" id="Phobius"/>
    </source>
</evidence>
<dbReference type="PANTHER" id="PTHR46399">
    <property type="entry name" value="B30.2/SPRY DOMAIN-CONTAINING PROTEIN"/>
    <property type="match status" value="1"/>
</dbReference>
<dbReference type="SUPFAM" id="SSF50729">
    <property type="entry name" value="PH domain-like"/>
    <property type="match status" value="1"/>
</dbReference>
<comment type="subcellular location">
    <subcellularLocation>
        <location evidence="1">Membrane</location>
        <topology evidence="1">Multi-pass membrane protein</topology>
    </subcellularLocation>
</comment>
<comment type="caution">
    <text evidence="8">The sequence shown here is derived from an EMBL/GenBank/DDBJ whole genome shotgun (WGS) entry which is preliminary data.</text>
</comment>
<dbReference type="PANTHER" id="PTHR46399:SF6">
    <property type="entry name" value="RYANODINE RECEPTOR 1 ISOFORM X1"/>
    <property type="match status" value="1"/>
</dbReference>
<dbReference type="InterPro" id="IPR009460">
    <property type="entry name" value="Ryanrecept_TM4-6"/>
</dbReference>
<dbReference type="SMART" id="SM00233">
    <property type="entry name" value="PH"/>
    <property type="match status" value="1"/>
</dbReference>
<keyword evidence="8" id="KW-0675">Receptor</keyword>
<feature type="domain" description="PH" evidence="7">
    <location>
        <begin position="1272"/>
        <end position="1380"/>
    </location>
</feature>
<feature type="transmembrane region" description="Helical" evidence="6">
    <location>
        <begin position="570"/>
        <end position="593"/>
    </location>
</feature>
<dbReference type="GO" id="GO:0006874">
    <property type="term" value="P:intracellular calcium ion homeostasis"/>
    <property type="evidence" value="ECO:0007669"/>
    <property type="project" value="InterPro"/>
</dbReference>